<proteinExistence type="predicted"/>
<sequence length="102" mass="11295">MAISNTELARAVYGKRDLRAAQDAMVAVEPDGDGFWTVYNSEGVARTVDPDAAVCDCEDMQYNDPPEGCAHVRRVEMIRGARRVPDVRLDVVLRKKLDEEAG</sequence>
<dbReference type="RefSeq" id="WP_188871043.1">
    <property type="nucleotide sequence ID" value="NZ_BMOO01000003.1"/>
</dbReference>
<evidence type="ECO:0000313" key="3">
    <source>
        <dbReference type="Proteomes" id="UP000614609"/>
    </source>
</evidence>
<reference evidence="1" key="1">
    <citation type="journal article" date="2014" name="Int. J. Syst. Evol. Microbiol.">
        <title>Complete genome sequence of Corynebacterium casei LMG S-19264T (=DSM 44701T), isolated from a smear-ripened cheese.</title>
        <authorList>
            <consortium name="US DOE Joint Genome Institute (JGI-PGF)"/>
            <person name="Walter F."/>
            <person name="Albersmeier A."/>
            <person name="Kalinowski J."/>
            <person name="Ruckert C."/>
        </authorList>
    </citation>
    <scope>NUCLEOTIDE SEQUENCE</scope>
    <source>
        <strain evidence="1">JCM 16108</strain>
    </source>
</reference>
<reference evidence="2" key="3">
    <citation type="submission" date="2021-03" db="EMBL/GenBank/DDBJ databases">
        <title>Genomic Encyclopedia of Type Strains, Phase IV (KMG-IV): sequencing the most valuable type-strain genomes for metagenomic binning, comparative biology and taxonomic classification.</title>
        <authorList>
            <person name="Goeker M."/>
        </authorList>
    </citation>
    <scope>NUCLEOTIDE SEQUENCE</scope>
    <source>
        <strain evidence="2">DSM 22443</strain>
    </source>
</reference>
<dbReference type="OrthoDB" id="142306at2157"/>
<comment type="caution">
    <text evidence="1">The sequence shown here is derived from an EMBL/GenBank/DDBJ whole genome shotgun (WGS) entry which is preliminary data.</text>
</comment>
<keyword evidence="3" id="KW-1185">Reference proteome</keyword>
<dbReference type="Proteomes" id="UP000614609">
    <property type="component" value="Unassembled WGS sequence"/>
</dbReference>
<accession>A0A830FYU8</accession>
<gene>
    <name evidence="1" type="ORF">GCM10009017_12620</name>
    <name evidence="2" type="ORF">J2752_000482</name>
</gene>
<evidence type="ECO:0000313" key="1">
    <source>
        <dbReference type="EMBL" id="GGM64036.1"/>
    </source>
</evidence>
<dbReference type="Proteomes" id="UP000765891">
    <property type="component" value="Unassembled WGS sequence"/>
</dbReference>
<evidence type="ECO:0008006" key="4">
    <source>
        <dbReference type="Google" id="ProtNLM"/>
    </source>
</evidence>
<name>A0A830FYU8_9EURY</name>
<dbReference type="EMBL" id="JAGGKO010000001">
    <property type="protein sequence ID" value="MBP1953601.1"/>
    <property type="molecule type" value="Genomic_DNA"/>
</dbReference>
<dbReference type="EMBL" id="BMOO01000003">
    <property type="protein sequence ID" value="GGM64036.1"/>
    <property type="molecule type" value="Genomic_DNA"/>
</dbReference>
<organism evidence="1 3">
    <name type="scientific">Halarchaeum rubridurum</name>
    <dbReference type="NCBI Taxonomy" id="489911"/>
    <lineage>
        <taxon>Archaea</taxon>
        <taxon>Methanobacteriati</taxon>
        <taxon>Methanobacteriota</taxon>
        <taxon>Stenosarchaea group</taxon>
        <taxon>Halobacteria</taxon>
        <taxon>Halobacteriales</taxon>
        <taxon>Halobacteriaceae</taxon>
    </lineage>
</organism>
<dbReference type="AlphaFoldDB" id="A0A830FYU8"/>
<protein>
    <recommendedName>
        <fullName evidence="4">SWIM-type domain-containing protein</fullName>
    </recommendedName>
</protein>
<reference evidence="1" key="2">
    <citation type="submission" date="2020-09" db="EMBL/GenBank/DDBJ databases">
        <authorList>
            <person name="Sun Q."/>
            <person name="Ohkuma M."/>
        </authorList>
    </citation>
    <scope>NUCLEOTIDE SEQUENCE</scope>
    <source>
        <strain evidence="1">JCM 16108</strain>
    </source>
</reference>
<evidence type="ECO:0000313" key="2">
    <source>
        <dbReference type="EMBL" id="MBP1953601.1"/>
    </source>
</evidence>